<dbReference type="STRING" id="1121267.CCUN_0933"/>
<evidence type="ECO:0000256" key="4">
    <source>
        <dbReference type="ARBA" id="ARBA00023136"/>
    </source>
</evidence>
<dbReference type="InterPro" id="IPR025423">
    <property type="entry name" value="TMEM205-like"/>
</dbReference>
<dbReference type="Pfam" id="PF13664">
    <property type="entry name" value="DUF4149"/>
    <property type="match status" value="1"/>
</dbReference>
<sequence length="157" mass="17884">MKAINLFLLAALVGIELILGIVVARVIFYPQNLIGEGVLSLFQSGLMMSQIFIQFGYVLIVISLINFLFELYSYFKDEAKFQLRFSKLALSLLIFILSLFFVFYFTAFIIQAQALGESATQSDEFKSMHAASEVVMKIILIMQVFLYFLSFKIAKKV</sequence>
<dbReference type="EMBL" id="CP020867">
    <property type="protein sequence ID" value="ARJ56541.1"/>
    <property type="molecule type" value="Genomic_DNA"/>
</dbReference>
<feature type="transmembrane region" description="Helical" evidence="5">
    <location>
        <begin position="48"/>
        <end position="69"/>
    </location>
</feature>
<evidence type="ECO:0000256" key="3">
    <source>
        <dbReference type="ARBA" id="ARBA00022989"/>
    </source>
</evidence>
<accession>A0A1W6BWT2</accession>
<dbReference type="Proteomes" id="UP000192902">
    <property type="component" value="Chromosome"/>
</dbReference>
<proteinExistence type="predicted"/>
<evidence type="ECO:0000256" key="5">
    <source>
        <dbReference type="SAM" id="Phobius"/>
    </source>
</evidence>
<evidence type="ECO:0000313" key="7">
    <source>
        <dbReference type="EMBL" id="ARJ56541.1"/>
    </source>
</evidence>
<reference evidence="7 8" key="1">
    <citation type="submission" date="2017-04" db="EMBL/GenBank/DDBJ databases">
        <title>Complete genome sequence of the Campylobacter cuniculorum type strain LMG24588.</title>
        <authorList>
            <person name="Miller W.G."/>
            <person name="Yee E."/>
            <person name="Revez J."/>
            <person name="Bono J.L."/>
            <person name="Rossi M."/>
        </authorList>
    </citation>
    <scope>NUCLEOTIDE SEQUENCE [LARGE SCALE GENOMIC DNA]</scope>
    <source>
        <strain evidence="7 8">LMG 24588</strain>
    </source>
</reference>
<feature type="transmembrane region" description="Helical" evidence="5">
    <location>
        <begin position="90"/>
        <end position="114"/>
    </location>
</feature>
<dbReference type="AlphaFoldDB" id="A0A1W6BWT2"/>
<name>A0A1W6BWT2_9BACT</name>
<dbReference type="KEGG" id="ccun:CCUN_0933"/>
<feature type="transmembrane region" description="Helical" evidence="5">
    <location>
        <begin position="7"/>
        <end position="28"/>
    </location>
</feature>
<evidence type="ECO:0000256" key="2">
    <source>
        <dbReference type="ARBA" id="ARBA00022692"/>
    </source>
</evidence>
<organism evidence="7 8">
    <name type="scientific">Campylobacter cuniculorum DSM 23162 = LMG 24588</name>
    <dbReference type="NCBI Taxonomy" id="1121267"/>
    <lineage>
        <taxon>Bacteria</taxon>
        <taxon>Pseudomonadati</taxon>
        <taxon>Campylobacterota</taxon>
        <taxon>Epsilonproteobacteria</taxon>
        <taxon>Campylobacterales</taxon>
        <taxon>Campylobacteraceae</taxon>
        <taxon>Campylobacter</taxon>
    </lineage>
</organism>
<dbReference type="OrthoDB" id="5362812at2"/>
<keyword evidence="3 5" id="KW-1133">Transmembrane helix</keyword>
<feature type="domain" description="TMEM205-like" evidence="6">
    <location>
        <begin position="8"/>
        <end position="116"/>
    </location>
</feature>
<dbReference type="RefSeq" id="WP_027306424.1">
    <property type="nucleotide sequence ID" value="NZ_CP020867.1"/>
</dbReference>
<evidence type="ECO:0000259" key="6">
    <source>
        <dbReference type="Pfam" id="PF13664"/>
    </source>
</evidence>
<evidence type="ECO:0000256" key="1">
    <source>
        <dbReference type="ARBA" id="ARBA00004370"/>
    </source>
</evidence>
<comment type="subcellular location">
    <subcellularLocation>
        <location evidence="1">Membrane</location>
    </subcellularLocation>
</comment>
<dbReference type="GO" id="GO:0016020">
    <property type="term" value="C:membrane"/>
    <property type="evidence" value="ECO:0007669"/>
    <property type="project" value="UniProtKB-SubCell"/>
</dbReference>
<evidence type="ECO:0000313" key="8">
    <source>
        <dbReference type="Proteomes" id="UP000192902"/>
    </source>
</evidence>
<feature type="transmembrane region" description="Helical" evidence="5">
    <location>
        <begin position="134"/>
        <end position="154"/>
    </location>
</feature>
<dbReference type="eggNOG" id="ENOG50348MQ">
    <property type="taxonomic scope" value="Bacteria"/>
</dbReference>
<keyword evidence="4 5" id="KW-0472">Membrane</keyword>
<keyword evidence="2 5" id="KW-0812">Transmembrane</keyword>
<gene>
    <name evidence="7" type="ORF">CCUN_0933</name>
</gene>
<protein>
    <submittedName>
        <fullName evidence="7">Hypothetical membrane protein (DUF4149 domain)</fullName>
    </submittedName>
</protein>